<keyword evidence="1" id="KW-0472">Membrane</keyword>
<protein>
    <submittedName>
        <fullName evidence="2">Uncharacterized protein</fullName>
    </submittedName>
</protein>
<dbReference type="Proteomes" id="UP000628442">
    <property type="component" value="Unassembled WGS sequence"/>
</dbReference>
<dbReference type="Proteomes" id="UP000292307">
    <property type="component" value="Chromosome"/>
</dbReference>
<keyword evidence="4" id="KW-1185">Reference proteome</keyword>
<reference evidence="2" key="3">
    <citation type="submission" date="2022-12" db="EMBL/GenBank/DDBJ databases">
        <authorList>
            <person name="Sun Q."/>
            <person name="Kim S."/>
        </authorList>
    </citation>
    <scope>NUCLEOTIDE SEQUENCE</scope>
    <source>
        <strain evidence="2">KCTC 12343</strain>
    </source>
</reference>
<accession>A0A411WV91</accession>
<feature type="transmembrane region" description="Helical" evidence="1">
    <location>
        <begin position="175"/>
        <end position="192"/>
    </location>
</feature>
<dbReference type="OrthoDB" id="8707889at2"/>
<proteinExistence type="predicted"/>
<evidence type="ECO:0000256" key="1">
    <source>
        <dbReference type="SAM" id="Phobius"/>
    </source>
</evidence>
<feature type="transmembrane region" description="Helical" evidence="1">
    <location>
        <begin position="144"/>
        <end position="163"/>
    </location>
</feature>
<evidence type="ECO:0000313" key="4">
    <source>
        <dbReference type="Proteomes" id="UP000292307"/>
    </source>
</evidence>
<reference evidence="2" key="1">
    <citation type="journal article" date="2014" name="Int. J. Syst. Evol. Microbiol.">
        <title>Complete genome sequence of Corynebacterium casei LMG S-19264T (=DSM 44701T), isolated from a smear-ripened cheese.</title>
        <authorList>
            <consortium name="US DOE Joint Genome Institute (JGI-PGF)"/>
            <person name="Walter F."/>
            <person name="Albersmeier A."/>
            <person name="Kalinowski J."/>
            <person name="Ruckert C."/>
        </authorList>
    </citation>
    <scope>NUCLEOTIDE SEQUENCE</scope>
    <source>
        <strain evidence="2">KCTC 12343</strain>
    </source>
</reference>
<dbReference type="RefSeq" id="WP_131144842.1">
    <property type="nucleotide sequence ID" value="NZ_BMWV01000002.1"/>
</dbReference>
<reference evidence="3 4" key="2">
    <citation type="submission" date="2019-02" db="EMBL/GenBank/DDBJ databases">
        <title>Draft Genome Sequences of Six Type Strains of the Genus Massilia.</title>
        <authorList>
            <person name="Miess H."/>
            <person name="Frediansyhah A."/>
            <person name="Gross H."/>
        </authorList>
    </citation>
    <scope>NUCLEOTIDE SEQUENCE [LARGE SCALE GENOMIC DNA]</scope>
    <source>
        <strain evidence="3 4">DSM 17472</strain>
    </source>
</reference>
<keyword evidence="1" id="KW-0812">Transmembrane</keyword>
<organism evidence="2 5">
    <name type="scientific">Pseudoduganella albidiflava</name>
    <dbReference type="NCBI Taxonomy" id="321983"/>
    <lineage>
        <taxon>Bacteria</taxon>
        <taxon>Pseudomonadati</taxon>
        <taxon>Pseudomonadota</taxon>
        <taxon>Betaproteobacteria</taxon>
        <taxon>Burkholderiales</taxon>
        <taxon>Oxalobacteraceae</taxon>
        <taxon>Telluria group</taxon>
        <taxon>Pseudoduganella</taxon>
    </lineage>
</organism>
<sequence length="262" mass="27966">MMRDPLATPASETFVIEGVLADLRVALGRENLLAQISPHYRAGSAAAGLGTALAGFHGQVAAAASVAMYDGEDTENFACLIGEEVMCGTFGGASKLPVGKQVKAVVSKRGDVLVAHGILSEDTGLVWVGHAWGSKAERMANLKLAFWCFCFVVLCITGFTFFLNVYPGLSELETIALGAVAAAVLCFGNALWSSSTMNALADPATDVFRKLGFADPERVNLNSYQYGIVHRFKVIHSPDMRANYANIHCYKKAIEDGKLKLA</sequence>
<evidence type="ECO:0000313" key="2">
    <source>
        <dbReference type="EMBL" id="GGY31196.1"/>
    </source>
</evidence>
<evidence type="ECO:0000313" key="5">
    <source>
        <dbReference type="Proteomes" id="UP000628442"/>
    </source>
</evidence>
<keyword evidence="1" id="KW-1133">Transmembrane helix</keyword>
<dbReference type="EMBL" id="BMWV01000002">
    <property type="protein sequence ID" value="GGY31196.1"/>
    <property type="molecule type" value="Genomic_DNA"/>
</dbReference>
<dbReference type="EMBL" id="CP036401">
    <property type="protein sequence ID" value="QBI00711.1"/>
    <property type="molecule type" value="Genomic_DNA"/>
</dbReference>
<name>A0A411WV91_9BURK</name>
<dbReference type="AlphaFoldDB" id="A0A411WV91"/>
<gene>
    <name evidence="3" type="ORF">EYF70_07480</name>
    <name evidence="2" type="ORF">GCM10007387_11500</name>
</gene>
<evidence type="ECO:0000313" key="3">
    <source>
        <dbReference type="EMBL" id="QBI00711.1"/>
    </source>
</evidence>